<organism evidence="2 3">
    <name type="scientific">Phormidium tenue NIES-30</name>
    <dbReference type="NCBI Taxonomy" id="549789"/>
    <lineage>
        <taxon>Bacteria</taxon>
        <taxon>Bacillati</taxon>
        <taxon>Cyanobacteriota</taxon>
        <taxon>Cyanophyceae</taxon>
        <taxon>Oscillatoriophycideae</taxon>
        <taxon>Oscillatoriales</taxon>
        <taxon>Oscillatoriaceae</taxon>
        <taxon>Phormidium</taxon>
    </lineage>
</organism>
<evidence type="ECO:0000313" key="2">
    <source>
        <dbReference type="EMBL" id="OKH48445.1"/>
    </source>
</evidence>
<dbReference type="STRING" id="549789.NIES30_10530"/>
<reference evidence="2 3" key="1">
    <citation type="submission" date="2016-11" db="EMBL/GenBank/DDBJ databases">
        <title>Draft Genome Sequences of Nine Cyanobacterial Strains from Diverse Habitats.</title>
        <authorList>
            <person name="Zhu T."/>
            <person name="Hou S."/>
            <person name="Lu X."/>
            <person name="Hess W.R."/>
        </authorList>
    </citation>
    <scope>NUCLEOTIDE SEQUENCE [LARGE SCALE GENOMIC DNA]</scope>
    <source>
        <strain evidence="2 3">NIES-30</strain>
    </source>
</reference>
<gene>
    <name evidence="2" type="ORF">NIES30_10530</name>
</gene>
<evidence type="ECO:0008006" key="4">
    <source>
        <dbReference type="Google" id="ProtNLM"/>
    </source>
</evidence>
<dbReference type="Proteomes" id="UP000185557">
    <property type="component" value="Unassembled WGS sequence"/>
</dbReference>
<protein>
    <recommendedName>
        <fullName evidence="4">SPOR domain-containing protein</fullName>
    </recommendedName>
</protein>
<dbReference type="EMBL" id="MRCG01000006">
    <property type="protein sequence ID" value="OKH48445.1"/>
    <property type="molecule type" value="Genomic_DNA"/>
</dbReference>
<dbReference type="RefSeq" id="WP_073608372.1">
    <property type="nucleotide sequence ID" value="NZ_MRCG01000006.1"/>
</dbReference>
<accession>A0A1U7J6C8</accession>
<evidence type="ECO:0000313" key="3">
    <source>
        <dbReference type="Proteomes" id="UP000185557"/>
    </source>
</evidence>
<dbReference type="AlphaFoldDB" id="A0A1U7J6C8"/>
<proteinExistence type="predicted"/>
<comment type="caution">
    <text evidence="2">The sequence shown here is derived from an EMBL/GenBank/DDBJ whole genome shotgun (WGS) entry which is preliminary data.</text>
</comment>
<keyword evidence="3" id="KW-1185">Reference proteome</keyword>
<evidence type="ECO:0000256" key="1">
    <source>
        <dbReference type="SAM" id="MobiDB-lite"/>
    </source>
</evidence>
<name>A0A1U7J6C8_9CYAN</name>
<feature type="region of interest" description="Disordered" evidence="1">
    <location>
        <begin position="97"/>
        <end position="145"/>
    </location>
</feature>
<sequence length="234" mass="24248">MLAPLAGLWTAAQAQFPPCPPPSANEYLLLVRSNTEAERTRVQNLLPSNSTVLVCDYLNDTVVRAGGFTNLENANAWAQYMTEVEGFQAFVARPATTAAQPAPPTGGTTPPANGETPLANNTPPSSGTPASATPPATTQSAPTAYAPQPLGTGFAVLVDYQYQPESAIAIQRQVGQAVGLAVHRQRSYLLIAHSPDVAGAASTLAVLTSLNIAGFIVDSQEVVMLTPAVALTAP</sequence>